<keyword evidence="1" id="KW-0805">Transcription regulation</keyword>
<proteinExistence type="predicted"/>
<dbReference type="SUPFAM" id="SSF48498">
    <property type="entry name" value="Tetracyclin repressor-like, C-terminal domain"/>
    <property type="match status" value="1"/>
</dbReference>
<keyword evidence="3" id="KW-0804">Transcription</keyword>
<dbReference type="Pfam" id="PF16925">
    <property type="entry name" value="TetR_C_13"/>
    <property type="match status" value="1"/>
</dbReference>
<dbReference type="InterPro" id="IPR001647">
    <property type="entry name" value="HTH_TetR"/>
</dbReference>
<dbReference type="Pfam" id="PF00440">
    <property type="entry name" value="TetR_N"/>
    <property type="match status" value="1"/>
</dbReference>
<dbReference type="Gene3D" id="1.10.357.10">
    <property type="entry name" value="Tetracycline Repressor, domain 2"/>
    <property type="match status" value="1"/>
</dbReference>
<evidence type="ECO:0000256" key="1">
    <source>
        <dbReference type="ARBA" id="ARBA00023015"/>
    </source>
</evidence>
<dbReference type="AlphaFoldDB" id="A0A248K2H0"/>
<keyword evidence="2 4" id="KW-0238">DNA-binding</keyword>
<dbReference type="RefSeq" id="WP_088875043.1">
    <property type="nucleotide sequence ID" value="NZ_CP022112.1"/>
</dbReference>
<dbReference type="PANTHER" id="PTHR47506:SF1">
    <property type="entry name" value="HTH-TYPE TRANSCRIPTIONAL REGULATOR YJDC"/>
    <property type="match status" value="1"/>
</dbReference>
<feature type="DNA-binding region" description="H-T-H motif" evidence="4">
    <location>
        <begin position="29"/>
        <end position="48"/>
    </location>
</feature>
<dbReference type="InterPro" id="IPR009057">
    <property type="entry name" value="Homeodomain-like_sf"/>
</dbReference>
<dbReference type="InterPro" id="IPR023772">
    <property type="entry name" value="DNA-bd_HTH_TetR-type_CS"/>
</dbReference>
<feature type="domain" description="HTH tetR-type" evidence="5">
    <location>
        <begin position="6"/>
        <end position="66"/>
    </location>
</feature>
<dbReference type="GO" id="GO:0003677">
    <property type="term" value="F:DNA binding"/>
    <property type="evidence" value="ECO:0007669"/>
    <property type="project" value="UniProtKB-UniRule"/>
</dbReference>
<reference evidence="6 7" key="1">
    <citation type="submission" date="2017-06" db="EMBL/GenBank/DDBJ databases">
        <title>Complete genome sequence of Nitrospirillum amazonense strain CBAmC, an endophytic nitrogen-fixing and plant growth-promoting bacterium, isolated from sugarcane.</title>
        <authorList>
            <person name="Schwab S."/>
            <person name="dos Santos Teixeira K.R."/>
            <person name="Simoes Araujo J.L."/>
            <person name="Soares Vidal M."/>
            <person name="Borges de Freitas H.R."/>
            <person name="Rivello Crivelaro A.L."/>
            <person name="Bueno de Camargo Nunes A."/>
            <person name="dos Santos C.M."/>
            <person name="Palmeira da Silva Rosa D."/>
            <person name="da Silva Padilha D."/>
            <person name="da Silva E."/>
            <person name="Araujo Terra L."/>
            <person name="Soares Mendes V."/>
            <person name="Farinelli L."/>
            <person name="Magalhaes Cruz L."/>
            <person name="Baldani J.I."/>
        </authorList>
    </citation>
    <scope>NUCLEOTIDE SEQUENCE [LARGE SCALE GENOMIC DNA]</scope>
    <source>
        <strain evidence="6 7">CBAmC</strain>
    </source>
</reference>
<dbReference type="Proteomes" id="UP000197153">
    <property type="component" value="Chromosome 3"/>
</dbReference>
<dbReference type="EMBL" id="CP022112">
    <property type="protein sequence ID" value="ASG24628.1"/>
    <property type="molecule type" value="Genomic_DNA"/>
</dbReference>
<protein>
    <submittedName>
        <fullName evidence="6">TetR family transcriptional regulator</fullName>
    </submittedName>
</protein>
<dbReference type="InterPro" id="IPR011075">
    <property type="entry name" value="TetR_C"/>
</dbReference>
<accession>A0A248K2H0</accession>
<dbReference type="KEGG" id="nao:Y958_27645"/>
<organism evidence="6 7">
    <name type="scientific">Nitrospirillum viridazoti CBAmc</name>
    <dbReference type="NCBI Taxonomy" id="1441467"/>
    <lineage>
        <taxon>Bacteria</taxon>
        <taxon>Pseudomonadati</taxon>
        <taxon>Pseudomonadota</taxon>
        <taxon>Alphaproteobacteria</taxon>
        <taxon>Rhodospirillales</taxon>
        <taxon>Azospirillaceae</taxon>
        <taxon>Nitrospirillum</taxon>
        <taxon>Nitrospirillum viridazoti</taxon>
    </lineage>
</organism>
<evidence type="ECO:0000256" key="4">
    <source>
        <dbReference type="PROSITE-ProRule" id="PRU00335"/>
    </source>
</evidence>
<gene>
    <name evidence="6" type="ORF">Y958_27645</name>
</gene>
<sequence length="200" mass="21741">MARPREFDEGVALQAAVDGFWSQGYGAASTRDLAARMGLTTASFYNAFGDKRGLFMKALDQYLSGTLSQRIARLDRLPPRQAVSGYLADVVERSLGDPQRRGCMLINAALDVTAQDPDIREEVAGGLGEIRAFFLRHLRAGQADGTISPAQPAEDLSQLFLSVVVAMRVMARLHADRDQLESMARPALALLDPCEPPPIP</sequence>
<name>A0A248K2H0_9PROT</name>
<dbReference type="Gene3D" id="1.10.10.60">
    <property type="entry name" value="Homeodomain-like"/>
    <property type="match status" value="1"/>
</dbReference>
<dbReference type="PANTHER" id="PTHR47506">
    <property type="entry name" value="TRANSCRIPTIONAL REGULATORY PROTEIN"/>
    <property type="match status" value="1"/>
</dbReference>
<dbReference type="InterPro" id="IPR036271">
    <property type="entry name" value="Tet_transcr_reg_TetR-rel_C_sf"/>
</dbReference>
<evidence type="ECO:0000313" key="6">
    <source>
        <dbReference type="EMBL" id="ASG24628.1"/>
    </source>
</evidence>
<evidence type="ECO:0000256" key="3">
    <source>
        <dbReference type="ARBA" id="ARBA00023163"/>
    </source>
</evidence>
<dbReference type="PROSITE" id="PS50977">
    <property type="entry name" value="HTH_TETR_2"/>
    <property type="match status" value="1"/>
</dbReference>
<dbReference type="SUPFAM" id="SSF46689">
    <property type="entry name" value="Homeodomain-like"/>
    <property type="match status" value="1"/>
</dbReference>
<evidence type="ECO:0000256" key="2">
    <source>
        <dbReference type="ARBA" id="ARBA00023125"/>
    </source>
</evidence>
<evidence type="ECO:0000259" key="5">
    <source>
        <dbReference type="PROSITE" id="PS50977"/>
    </source>
</evidence>
<keyword evidence="7" id="KW-1185">Reference proteome</keyword>
<evidence type="ECO:0000313" key="7">
    <source>
        <dbReference type="Proteomes" id="UP000197153"/>
    </source>
</evidence>
<dbReference type="PROSITE" id="PS01081">
    <property type="entry name" value="HTH_TETR_1"/>
    <property type="match status" value="1"/>
</dbReference>